<dbReference type="SUPFAM" id="SSF53254">
    <property type="entry name" value="Phosphoglycerate mutase-like"/>
    <property type="match status" value="1"/>
</dbReference>
<evidence type="ECO:0000256" key="1">
    <source>
        <dbReference type="ARBA" id="ARBA00022801"/>
    </source>
</evidence>
<dbReference type="InterPro" id="IPR013078">
    <property type="entry name" value="His_Pase_superF_clade-1"/>
</dbReference>
<sequence length="183" mass="21005">MKILMVRHGETDYNKNRLIQGNTDIPLNETGITQAVAAAKKLEGYKIDAAYSSPMERAYDTCRYMLDNSNNENISIEKDKRIIEKFYGKFEGATFEEWHKGQAENDISTVELDTSVAGRVEQFLLEKYEKHKDETILVVCHGACTRIFLESKNLRPNNDYIVNTSLNEIDYDGNTFTLLKYNA</sequence>
<dbReference type="Gene3D" id="3.40.50.1240">
    <property type="entry name" value="Phosphoglycerate mutase-like"/>
    <property type="match status" value="1"/>
</dbReference>
<reference evidence="2 3" key="1">
    <citation type="submission" date="2020-07" db="EMBL/GenBank/DDBJ databases">
        <title>MOT database genomes.</title>
        <authorList>
            <person name="Joseph S."/>
            <person name="Aduse-Opoku J."/>
            <person name="Hashim A."/>
            <person name="Wade W."/>
            <person name="Curtis M."/>
        </authorList>
    </citation>
    <scope>NUCLEOTIDE SEQUENCE [LARGE SCALE GENOMIC DNA]</scope>
    <source>
        <strain evidence="2 3">CIP 106318</strain>
    </source>
</reference>
<dbReference type="EMBL" id="JACBYF010000003">
    <property type="protein sequence ID" value="NYS47053.1"/>
    <property type="molecule type" value="Genomic_DNA"/>
</dbReference>
<dbReference type="InterPro" id="IPR001345">
    <property type="entry name" value="PG/BPGM_mutase_AS"/>
</dbReference>
<evidence type="ECO:0000313" key="3">
    <source>
        <dbReference type="Proteomes" id="UP000531840"/>
    </source>
</evidence>
<name>A0ABX2T095_9BACL</name>
<organism evidence="2 3">
    <name type="scientific">Gemelliphila palaticanis</name>
    <dbReference type="NCBI Taxonomy" id="81950"/>
    <lineage>
        <taxon>Bacteria</taxon>
        <taxon>Bacillati</taxon>
        <taxon>Bacillota</taxon>
        <taxon>Bacilli</taxon>
        <taxon>Bacillales</taxon>
        <taxon>Gemellaceae</taxon>
        <taxon>Gemelliphila</taxon>
    </lineage>
</organism>
<dbReference type="SMART" id="SM00855">
    <property type="entry name" value="PGAM"/>
    <property type="match status" value="1"/>
</dbReference>
<protein>
    <submittedName>
        <fullName evidence="2">Histidine phosphatase family protein</fullName>
    </submittedName>
</protein>
<dbReference type="Proteomes" id="UP000531840">
    <property type="component" value="Unassembled WGS sequence"/>
</dbReference>
<dbReference type="RefSeq" id="WP_179940521.1">
    <property type="nucleotide sequence ID" value="NZ_JACBYF010000003.1"/>
</dbReference>
<dbReference type="InterPro" id="IPR029033">
    <property type="entry name" value="His_PPase_superfam"/>
</dbReference>
<dbReference type="PANTHER" id="PTHR46517:SF1">
    <property type="entry name" value="FRUCTOSE-2,6-BISPHOSPHATASE TIGAR"/>
    <property type="match status" value="1"/>
</dbReference>
<dbReference type="Pfam" id="PF00300">
    <property type="entry name" value="His_Phos_1"/>
    <property type="match status" value="1"/>
</dbReference>
<dbReference type="CDD" id="cd07067">
    <property type="entry name" value="HP_PGM_like"/>
    <property type="match status" value="1"/>
</dbReference>
<comment type="caution">
    <text evidence="2">The sequence shown here is derived from an EMBL/GenBank/DDBJ whole genome shotgun (WGS) entry which is preliminary data.</text>
</comment>
<evidence type="ECO:0000313" key="2">
    <source>
        <dbReference type="EMBL" id="NYS47053.1"/>
    </source>
</evidence>
<dbReference type="PROSITE" id="PS00175">
    <property type="entry name" value="PG_MUTASE"/>
    <property type="match status" value="1"/>
</dbReference>
<dbReference type="InterPro" id="IPR051695">
    <property type="entry name" value="Phosphoglycerate_Mutase"/>
</dbReference>
<accession>A0ABX2T095</accession>
<dbReference type="PANTHER" id="PTHR46517">
    <property type="entry name" value="FRUCTOSE-2,6-BISPHOSPHATASE TIGAR"/>
    <property type="match status" value="1"/>
</dbReference>
<proteinExistence type="predicted"/>
<keyword evidence="1" id="KW-0378">Hydrolase</keyword>
<gene>
    <name evidence="2" type="ORF">HZY85_02450</name>
</gene>
<keyword evidence="3" id="KW-1185">Reference proteome</keyword>